<organism evidence="2 3">
    <name type="scientific">Phaeosphaeria nodorum (strain SN15 / ATCC MYA-4574 / FGSC 10173)</name>
    <name type="common">Glume blotch fungus</name>
    <name type="synonym">Parastagonospora nodorum</name>
    <dbReference type="NCBI Taxonomy" id="321614"/>
    <lineage>
        <taxon>Eukaryota</taxon>
        <taxon>Fungi</taxon>
        <taxon>Dikarya</taxon>
        <taxon>Ascomycota</taxon>
        <taxon>Pezizomycotina</taxon>
        <taxon>Dothideomycetes</taxon>
        <taxon>Pleosporomycetidae</taxon>
        <taxon>Pleosporales</taxon>
        <taxon>Pleosporineae</taxon>
        <taxon>Phaeosphaeriaceae</taxon>
        <taxon>Parastagonospora</taxon>
    </lineage>
</organism>
<dbReference type="Proteomes" id="UP000663193">
    <property type="component" value="Chromosome 2"/>
</dbReference>
<evidence type="ECO:0000256" key="1">
    <source>
        <dbReference type="SAM" id="Coils"/>
    </source>
</evidence>
<evidence type="ECO:0000313" key="2">
    <source>
        <dbReference type="EMBL" id="QRC92086.1"/>
    </source>
</evidence>
<reference evidence="3" key="1">
    <citation type="journal article" date="2021" name="BMC Genomics">
        <title>Chromosome-level genome assembly and manually-curated proteome of model necrotroph Parastagonospora nodorum Sn15 reveals a genome-wide trove of candidate effector homologs, and redundancy of virulence-related functions within an accessory chromosome.</title>
        <authorList>
            <person name="Bertazzoni S."/>
            <person name="Jones D.A.B."/>
            <person name="Phan H.T."/>
            <person name="Tan K.-C."/>
            <person name="Hane J.K."/>
        </authorList>
    </citation>
    <scope>NUCLEOTIDE SEQUENCE [LARGE SCALE GENOMIC DNA]</scope>
    <source>
        <strain evidence="3">SN15 / ATCC MYA-4574 / FGSC 10173)</strain>
    </source>
</reference>
<dbReference type="EMBL" id="CP069024">
    <property type="protein sequence ID" value="QRC92086.1"/>
    <property type="molecule type" value="Genomic_DNA"/>
</dbReference>
<accession>A0A7U2HXA2</accession>
<sequence>MAQPTSLAHAELAARLSLSQTAHQTTKNELVAIKTELATTTSELTTTQASLAATQDQLAALTSKLALAEQEAQNLREWYDELQRAQITQNGGSGFGLKAQEGISMPKYKGRCPREMPGVECKEKGCPWLHQVQARGFSKRVVGALPHDPVEERRRMERGEE</sequence>
<proteinExistence type="predicted"/>
<dbReference type="AlphaFoldDB" id="A0A7U2HXA2"/>
<gene>
    <name evidence="2" type="ORF">JI435_022520</name>
</gene>
<protein>
    <submittedName>
        <fullName evidence="2">Uncharacterized protein</fullName>
    </submittedName>
</protein>
<keyword evidence="1" id="KW-0175">Coiled coil</keyword>
<feature type="coiled-coil region" evidence="1">
    <location>
        <begin position="51"/>
        <end position="88"/>
    </location>
</feature>
<keyword evidence="3" id="KW-1185">Reference proteome</keyword>
<dbReference type="VEuPathDB" id="FungiDB:JI435_022520"/>
<name>A0A7U2HXA2_PHANO</name>
<evidence type="ECO:0000313" key="3">
    <source>
        <dbReference type="Proteomes" id="UP000663193"/>
    </source>
</evidence>